<organism evidence="5 6">
    <name type="scientific">Mythimna separata</name>
    <name type="common">Oriental armyworm</name>
    <name type="synonym">Pseudaletia separata</name>
    <dbReference type="NCBI Taxonomy" id="271217"/>
    <lineage>
        <taxon>Eukaryota</taxon>
        <taxon>Metazoa</taxon>
        <taxon>Ecdysozoa</taxon>
        <taxon>Arthropoda</taxon>
        <taxon>Hexapoda</taxon>
        <taxon>Insecta</taxon>
        <taxon>Pterygota</taxon>
        <taxon>Neoptera</taxon>
        <taxon>Endopterygota</taxon>
        <taxon>Lepidoptera</taxon>
        <taxon>Glossata</taxon>
        <taxon>Ditrysia</taxon>
        <taxon>Noctuoidea</taxon>
        <taxon>Noctuidae</taxon>
        <taxon>Noctuinae</taxon>
        <taxon>Hadenini</taxon>
        <taxon>Mythimna</taxon>
    </lineage>
</organism>
<dbReference type="Pfam" id="PF00089">
    <property type="entry name" value="Trypsin"/>
    <property type="match status" value="1"/>
</dbReference>
<dbReference type="PANTHER" id="PTHR24253">
    <property type="entry name" value="TRANSMEMBRANE PROTEASE SERINE"/>
    <property type="match status" value="1"/>
</dbReference>
<dbReference type="PANTHER" id="PTHR24253:SF153">
    <property type="entry name" value="SERINE PROTEASE HEPSIN"/>
    <property type="match status" value="1"/>
</dbReference>
<evidence type="ECO:0000256" key="1">
    <source>
        <dbReference type="ARBA" id="ARBA00023157"/>
    </source>
</evidence>
<dbReference type="GO" id="GO:0004252">
    <property type="term" value="F:serine-type endopeptidase activity"/>
    <property type="evidence" value="ECO:0007669"/>
    <property type="project" value="InterPro"/>
</dbReference>
<reference evidence="5" key="1">
    <citation type="submission" date="2023-03" db="EMBL/GenBank/DDBJ databases">
        <title>Chromosome-level genomes of two armyworms, Mythimna separata and Mythimna loreyi, provide insights into the biosynthesis and reception of sex pheromones.</title>
        <authorList>
            <person name="Zhao H."/>
        </authorList>
    </citation>
    <scope>NUCLEOTIDE SEQUENCE</scope>
    <source>
        <strain evidence="5">BeijingLab</strain>
        <tissue evidence="5">Pupa</tissue>
    </source>
</reference>
<name>A0AAD7YGT6_MYTSE</name>
<feature type="domain" description="Peptidase S1" evidence="4">
    <location>
        <begin position="24"/>
        <end position="447"/>
    </location>
</feature>
<dbReference type="InterPro" id="IPR009003">
    <property type="entry name" value="Peptidase_S1_PA"/>
</dbReference>
<feature type="compositionally biased region" description="Acidic residues" evidence="2">
    <location>
        <begin position="304"/>
        <end position="316"/>
    </location>
</feature>
<dbReference type="SUPFAM" id="SSF50494">
    <property type="entry name" value="Trypsin-like serine proteases"/>
    <property type="match status" value="2"/>
</dbReference>
<dbReference type="EMBL" id="JARGEI010000018">
    <property type="protein sequence ID" value="KAJ8715575.1"/>
    <property type="molecule type" value="Genomic_DNA"/>
</dbReference>
<sequence length="501" mass="56866">MFVIQFNFLLFFSIFYVTDSVRRIKDGKVVSADKRYVVYLVKAPKSDKIYDEWLCGGALVSTLFIVTSAACVTDVEYMYAIAGYKKYVRDSEIETDNCTKEKKKKVVYTCVPMKYELDYYQTDKWSFIDIALVKVESPYNLNDETFNTLCSYIPTVIPINYENRFQKPGTDALVYGWGHTDLWRKEDDKTNYNQEFMQYASSKIMDKTACKQHYSMFSNMTAIIDQFMICALTKGEINDKGELVLLGLPPPKVDGCSSKQQLKGTKNVAHKGIETVAPKGFENVALKATENTKIEGSQNITTPEECEDEDDQDFLEDPTRRKNENSNQTYIDYLQKKNRTAFNRTTAKSRKHGICQNDHGGPLVTWVGGNEILIGVASVFKVSDDSKCMGPYLYTSTQCNGAFLDCILSNSNIPDIKGRRAICNSPPIQRGYDTVERIISWRNHPAGPAENEKNTPKVRGRGIKSPKVMQSLSRFAMLAKMAKQQSNVILRHQRPLYGRSG</sequence>
<proteinExistence type="predicted"/>
<dbReference type="Proteomes" id="UP001231518">
    <property type="component" value="Chromosome 24"/>
</dbReference>
<evidence type="ECO:0000256" key="2">
    <source>
        <dbReference type="SAM" id="MobiDB-lite"/>
    </source>
</evidence>
<gene>
    <name evidence="5" type="ORF">PYW07_010057</name>
</gene>
<evidence type="ECO:0000313" key="5">
    <source>
        <dbReference type="EMBL" id="KAJ8715575.1"/>
    </source>
</evidence>
<feature type="chain" id="PRO_5042176820" description="Peptidase S1 domain-containing protein" evidence="3">
    <location>
        <begin position="21"/>
        <end position="501"/>
    </location>
</feature>
<dbReference type="PROSITE" id="PS50240">
    <property type="entry name" value="TRYPSIN_DOM"/>
    <property type="match status" value="1"/>
</dbReference>
<feature type="compositionally biased region" description="Polar residues" evidence="2">
    <location>
        <begin position="292"/>
        <end position="302"/>
    </location>
</feature>
<dbReference type="InterPro" id="IPR001254">
    <property type="entry name" value="Trypsin_dom"/>
</dbReference>
<protein>
    <recommendedName>
        <fullName evidence="4">Peptidase S1 domain-containing protein</fullName>
    </recommendedName>
</protein>
<evidence type="ECO:0000259" key="4">
    <source>
        <dbReference type="PROSITE" id="PS50240"/>
    </source>
</evidence>
<accession>A0AAD7YGT6</accession>
<comment type="caution">
    <text evidence="5">The sequence shown here is derived from an EMBL/GenBank/DDBJ whole genome shotgun (WGS) entry which is preliminary data.</text>
</comment>
<evidence type="ECO:0000256" key="3">
    <source>
        <dbReference type="SAM" id="SignalP"/>
    </source>
</evidence>
<keyword evidence="1" id="KW-1015">Disulfide bond</keyword>
<dbReference type="Gene3D" id="2.40.10.10">
    <property type="entry name" value="Trypsin-like serine proteases"/>
    <property type="match status" value="3"/>
</dbReference>
<dbReference type="InterPro" id="IPR043504">
    <property type="entry name" value="Peptidase_S1_PA_chymotrypsin"/>
</dbReference>
<dbReference type="GO" id="GO:0006508">
    <property type="term" value="P:proteolysis"/>
    <property type="evidence" value="ECO:0007669"/>
    <property type="project" value="InterPro"/>
</dbReference>
<dbReference type="SMART" id="SM00020">
    <property type="entry name" value="Tryp_SPc"/>
    <property type="match status" value="1"/>
</dbReference>
<keyword evidence="6" id="KW-1185">Reference proteome</keyword>
<feature type="signal peptide" evidence="3">
    <location>
        <begin position="1"/>
        <end position="20"/>
    </location>
</feature>
<keyword evidence="3" id="KW-0732">Signal</keyword>
<feature type="region of interest" description="Disordered" evidence="2">
    <location>
        <begin position="292"/>
        <end position="328"/>
    </location>
</feature>
<dbReference type="AlphaFoldDB" id="A0AAD7YGT6"/>
<evidence type="ECO:0000313" key="6">
    <source>
        <dbReference type="Proteomes" id="UP001231518"/>
    </source>
</evidence>